<comment type="similarity">
    <text evidence="5">Belongs to the SAT4 family.</text>
</comment>
<feature type="transmembrane region" description="Helical" evidence="6">
    <location>
        <begin position="86"/>
        <end position="106"/>
    </location>
</feature>
<evidence type="ECO:0000313" key="9">
    <source>
        <dbReference type="Proteomes" id="UP001305779"/>
    </source>
</evidence>
<feature type="transmembrane region" description="Helical" evidence="6">
    <location>
        <begin position="7"/>
        <end position="28"/>
    </location>
</feature>
<dbReference type="PANTHER" id="PTHR33048:SF47">
    <property type="entry name" value="INTEGRAL MEMBRANE PROTEIN-RELATED"/>
    <property type="match status" value="1"/>
</dbReference>
<evidence type="ECO:0000256" key="3">
    <source>
        <dbReference type="ARBA" id="ARBA00022989"/>
    </source>
</evidence>
<protein>
    <recommendedName>
        <fullName evidence="7">Rhodopsin domain-containing protein</fullName>
    </recommendedName>
</protein>
<evidence type="ECO:0000256" key="1">
    <source>
        <dbReference type="ARBA" id="ARBA00004141"/>
    </source>
</evidence>
<organism evidence="8 9">
    <name type="scientific">Zasmidium cellare</name>
    <name type="common">Wine cellar mold</name>
    <name type="synonym">Racodium cellare</name>
    <dbReference type="NCBI Taxonomy" id="395010"/>
    <lineage>
        <taxon>Eukaryota</taxon>
        <taxon>Fungi</taxon>
        <taxon>Dikarya</taxon>
        <taxon>Ascomycota</taxon>
        <taxon>Pezizomycotina</taxon>
        <taxon>Dothideomycetes</taxon>
        <taxon>Dothideomycetidae</taxon>
        <taxon>Mycosphaerellales</taxon>
        <taxon>Mycosphaerellaceae</taxon>
        <taxon>Zasmidium</taxon>
    </lineage>
</organism>
<keyword evidence="3 6" id="KW-1133">Transmembrane helix</keyword>
<evidence type="ECO:0000256" key="5">
    <source>
        <dbReference type="ARBA" id="ARBA00038359"/>
    </source>
</evidence>
<dbReference type="InterPro" id="IPR049326">
    <property type="entry name" value="Rhodopsin_dom_fungi"/>
</dbReference>
<dbReference type="PANTHER" id="PTHR33048">
    <property type="entry name" value="PTH11-LIKE INTEGRAL MEMBRANE PROTEIN (AFU_ORTHOLOGUE AFUA_5G11245)"/>
    <property type="match status" value="1"/>
</dbReference>
<feature type="transmembrane region" description="Helical" evidence="6">
    <location>
        <begin position="204"/>
        <end position="222"/>
    </location>
</feature>
<comment type="caution">
    <text evidence="8">The sequence shown here is derived from an EMBL/GenBank/DDBJ whole genome shotgun (WGS) entry which is preliminary data.</text>
</comment>
<evidence type="ECO:0000256" key="4">
    <source>
        <dbReference type="ARBA" id="ARBA00023136"/>
    </source>
</evidence>
<sequence>MGYDDSIMLIAWIFSVGFMASSYVSVRWGVGLESSDAPPSWPPKAIQAVYAIEIFYYFSVYLIKTSLVFLYLRLSRELRNHLYKGSLALLAVLTLHFITTVIVFSVQCVPMKKYWDPPTPGHCISITGFFYSTNIFTIITDIVMLALPVKTVWKVQGSLPEKLGVVAAFLSGGLSTLASCIRLYSIKVYTESKEPLRDAAPINTWSFIEIYVGMCCASAAVIRQYVSISRQSGVLSGIGSSRKRTQTESAAVWSSSGRTLTSPGPEGGIARWPSPTLQKGIQLEAYSPKYGRQKMVSEVKD</sequence>
<reference evidence="8 9" key="1">
    <citation type="journal article" date="2023" name="G3 (Bethesda)">
        <title>A chromosome-level genome assembly of Zasmidium syzygii isolated from banana leaves.</title>
        <authorList>
            <person name="van Westerhoven A.C."/>
            <person name="Mehrabi R."/>
            <person name="Talebi R."/>
            <person name="Steentjes M.B.F."/>
            <person name="Corcolon B."/>
            <person name="Chong P.A."/>
            <person name="Kema G.H.J."/>
            <person name="Seidl M.F."/>
        </authorList>
    </citation>
    <scope>NUCLEOTIDE SEQUENCE [LARGE SCALE GENOMIC DNA]</scope>
    <source>
        <strain evidence="8 9">P124</strain>
    </source>
</reference>
<feature type="transmembrane region" description="Helical" evidence="6">
    <location>
        <begin position="126"/>
        <end position="147"/>
    </location>
</feature>
<comment type="subcellular location">
    <subcellularLocation>
        <location evidence="1">Membrane</location>
        <topology evidence="1">Multi-pass membrane protein</topology>
    </subcellularLocation>
</comment>
<accession>A0ABR0EMU2</accession>
<dbReference type="Proteomes" id="UP001305779">
    <property type="component" value="Unassembled WGS sequence"/>
</dbReference>
<keyword evidence="2 6" id="KW-0812">Transmembrane</keyword>
<dbReference type="InterPro" id="IPR052337">
    <property type="entry name" value="SAT4-like"/>
</dbReference>
<keyword evidence="4 6" id="KW-0472">Membrane</keyword>
<proteinExistence type="inferred from homology"/>
<keyword evidence="9" id="KW-1185">Reference proteome</keyword>
<evidence type="ECO:0000256" key="6">
    <source>
        <dbReference type="SAM" id="Phobius"/>
    </source>
</evidence>
<evidence type="ECO:0000313" key="8">
    <source>
        <dbReference type="EMBL" id="KAK4502133.1"/>
    </source>
</evidence>
<feature type="transmembrane region" description="Helical" evidence="6">
    <location>
        <begin position="163"/>
        <end position="184"/>
    </location>
</feature>
<name>A0ABR0EMU2_ZASCE</name>
<evidence type="ECO:0000256" key="2">
    <source>
        <dbReference type="ARBA" id="ARBA00022692"/>
    </source>
</evidence>
<feature type="transmembrane region" description="Helical" evidence="6">
    <location>
        <begin position="48"/>
        <end position="74"/>
    </location>
</feature>
<dbReference type="EMBL" id="JAXOVC010000004">
    <property type="protein sequence ID" value="KAK4502133.1"/>
    <property type="molecule type" value="Genomic_DNA"/>
</dbReference>
<evidence type="ECO:0000259" key="7">
    <source>
        <dbReference type="Pfam" id="PF20684"/>
    </source>
</evidence>
<dbReference type="Pfam" id="PF20684">
    <property type="entry name" value="Fung_rhodopsin"/>
    <property type="match status" value="1"/>
</dbReference>
<gene>
    <name evidence="8" type="ORF">PRZ48_005556</name>
</gene>
<feature type="domain" description="Rhodopsin" evidence="7">
    <location>
        <begin position="1"/>
        <end position="226"/>
    </location>
</feature>